<dbReference type="Pfam" id="PF00550">
    <property type="entry name" value="PP-binding"/>
    <property type="match status" value="2"/>
</dbReference>
<dbReference type="PANTHER" id="PTHR45398">
    <property type="match status" value="1"/>
</dbReference>
<dbReference type="GO" id="GO:0003824">
    <property type="term" value="F:catalytic activity"/>
    <property type="evidence" value="ECO:0007669"/>
    <property type="project" value="InterPro"/>
</dbReference>
<comment type="similarity">
    <text evidence="3">Belongs to the NRP synthetase family.</text>
</comment>
<dbReference type="InterPro" id="IPR009081">
    <property type="entry name" value="PP-bd_ACP"/>
</dbReference>
<dbReference type="OrthoDB" id="416786at2759"/>
<dbReference type="Gene3D" id="3.30.300.30">
    <property type="match status" value="2"/>
</dbReference>
<comment type="caution">
    <text evidence="6">The sequence shown here is derived from an EMBL/GenBank/DDBJ whole genome shotgun (WGS) entry which is preliminary data.</text>
</comment>
<dbReference type="PROSITE" id="PS50075">
    <property type="entry name" value="CARRIER"/>
    <property type="match status" value="2"/>
</dbReference>
<keyword evidence="1" id="KW-0596">Phosphopantetheine</keyword>
<feature type="region of interest" description="Disordered" evidence="4">
    <location>
        <begin position="2550"/>
        <end position="2572"/>
    </location>
</feature>
<evidence type="ECO:0000259" key="5">
    <source>
        <dbReference type="PROSITE" id="PS50075"/>
    </source>
</evidence>
<evidence type="ECO:0000256" key="2">
    <source>
        <dbReference type="ARBA" id="ARBA00022553"/>
    </source>
</evidence>
<sequence>MSLSLGKQPLSQHSQPPPERLIQAVAQILGISRDDILLYDSFSELGGDETKAEALRLVCRRRGIDVKSEDVLNCPTLAELQTRITAFPDPLPLDSTTNSTTCSSEDSIRSPAADDDDVFSSKSRKWADSMSSYDSVSTVDDSIKPIRSSLDGLLRSFPRVKNVCLATPKAGPFDGQLVAFLSITTASDNSTTESEVDEITLPPRREMESQRKEMRSLRIAVQDWAADARRPQIWIPLAYMPFTDNQEPDARRLQAWAQDISNSTYDEVMRIQVAEPRRRRDISPGKWRKKVQSWAESRKSMLVCHDAEELGETVCFPLSPMQQLYFQAMRRKSESIAEPECRYTQSVMLRVRGGAKPSHIEKAVEALVARHEMLRARFRPVLQEWLQVIVPEASSSYRFAHHTDVDDDEIRALVEVAQAAINPTKGPVFAVQHIQNKNKQMLHLTAHHLIVDPLSWRIIIHDLDNMLQRGTPPLSKPSTSFPRWIEYQNYEMSQRLFEPTLPFEVLSADLEYWNLTQETNTCGNTRRSSFSLTPELVYILKNASADVLRTEPADVLLAALLLSFSHMFPDRALPTLWKQEHGRGAVDGDLNIMNTAGWFASLCPIGILLDSTIDLIQAIKLIKDTRRTVPREGIPYFAAEFSTSKGAAANLPVEVIFNCADTAEQLQQNNGLLEPVMAPGQKSASVTSEAGPEVGRIALFEVSVLMDASGAQVDFTYNKMAKYQDKIETWMQVFERLVLEAIGKLQNHEPELTLADAPLLRSSYKALARLTSDRLAGAPIPNTKDIETIYPVTPAQQEVLIAQTQNIDTFNVHVVYELKARNGRSIDTARLCTSWEAIVANKPALRSIFIDGVSREGLFDQVILKKASPSMLFIESIDPDEAVSTLPELNMPLTEPRHRLSVCHNPDRTLVRLDTSQAICDLASLDLLVTELSRVYSGEEPTHNEALHCKYLYHVTSTDTAYSMEVWKIGLSHARPCLFPRLSPSSGDTFQSQSYTLDVTRPQLQAFCAQQHVDSHAVVQLAWALVLRTFVGADHVTFGYQFSGRDEQLLGGINQAVGSFATLLPCCIEVSPDFLIGACLASVGESFTSSRKHDNVTMAKIQHALRLKEKLFNTCLFFQDSDPFEDSQFENRKAADLLLYPVTSGRRTDSDLSLTAIFANGRLQVSFTSRHLSHNQTQSIISSFEAALKRIIEHPDSSVDEIDLFTDRHYAQLVVNDWESTQRSRKISACVHDVILQHSLTRPDALAVCSWDGDMSYALLSTLVTRLRTYLVNLGVGPGMAVPVVLDKNHWAPVMLLAVLQAGASFVALDCHDPTTVKSTIDHLRPHIVLAAETAWRDLSAMVLNLVIVNDTLFVNLPPHMSSLAREASPEQAACVFISPRASRSIFFTHSSLCSIFVSQGQALKMDSLSRVLQLSAFNVDISLVEILGTMIHGGCICIPSAKDRAQDLAGAMARMGVTWSYMTGILARRITPASVPSLQTLCFRTRKLDPDTYGPWLESRNVLLAYGAPDICPLGISITEITRDNPLNVITPPVTGRFWVLNPEDPKKLMPVGAIGELAIDSPLVTPHLFALDRPLVAPNVPYQGQKQKARYLKTGHRVRFLDNGNIQFLSSIRDEIVVDGSTIDVTEVEQQIRRCLGKGIDVVVDSIRTRDSAPFLAAFLELDPALFHGQEDFCHVSERVKERTFLAKKMFDESIENPGPHTPKIPRHCIPSIFIPVKELPVSTSLKVNRRKLQRIVSQVSGQELLAMSTVPNPAEIQRLAVAQKPLPLTRPEQVMRSIWAGVLRIPPGEIKGSDSFFSVGGNKLLATEVVIACRKYGLHVSLLDILNGVSLTDMCRAAESSNKPTKKTMDMFAPSHLAFSIDKFDNALVKDVIAPQLNCSPRNILDVTEASSQQIRSLELGMFSSRADIVCLVIKFNGPLKLSKLEAACDDLTAMHPALRTAFVSHEHRVYQVHLASPAPFRTYPCESRLDKMTETIVREEQSFAFDPKTPATQFTFLESNKQGTLILRLSKTQIDSTSSHLIVQDLVSLYEGAASTTPRSSFLEYTRASRINREQGLEFWRCQLENITMTNVINDIKPTPPTAVAQIKSLQHTTSQGRLVDYGMTPDTALKAAWAIVLATLSGVNDVLFGEVIHTQNVPPPFAMDLSSMVGPLTNVIPVRVQFPAIHSTPLDLMACVQKQRQSNARFDMFGFQELVNECTNWRACTQFSTIVHHHVKSPLDGSSTLNIDGMTFTYKTVDPPAQDFPHLFVRSTVEGADRVTLEINYSEERLSTSFVQSCLSLLVAAWETLTHADTIHQPMVQSAEEISRSVKQIPFPPKESSTLHVPVDVVLQPAQRKDLDKAIAGAWNEVIKPSSSIPQRQLETIPFYAISRSILSAHSLTTHLNQALRSLNIPNLNTITIKVEDILSNPSSLSQLEHIAHLLRTAGTLALPVPPAPKSEASSTLRRPKSRSGSGSERTVSWRKSLLGLRGRSSMKDLSQKASEWIKSKKSTSQTSLSSNGIHELDGASRGKTMAELPAQSVPVPRLGSLLSDSEKPMAELEGTVLSYDSGGRGSPVDRSSIGDSSWRSVEDADSSWRSIEEVVQVSPVGPFHADKRRSIWGSVLDLPRRTMTPRFLK</sequence>
<feature type="region of interest" description="Disordered" evidence="4">
    <location>
        <begin position="2485"/>
        <end position="2512"/>
    </location>
</feature>
<dbReference type="Gene3D" id="3.30.559.30">
    <property type="entry name" value="Nonribosomal peptide synthetase, condensation domain"/>
    <property type="match status" value="3"/>
</dbReference>
<feature type="domain" description="Carrier" evidence="5">
    <location>
        <begin position="15"/>
        <end position="88"/>
    </location>
</feature>
<evidence type="ECO:0000256" key="1">
    <source>
        <dbReference type="ARBA" id="ARBA00022450"/>
    </source>
</evidence>
<keyword evidence="2" id="KW-0597">Phosphoprotein</keyword>
<feature type="compositionally biased region" description="Polar residues" evidence="4">
    <location>
        <begin position="2445"/>
        <end position="2464"/>
    </location>
</feature>
<evidence type="ECO:0000313" key="7">
    <source>
        <dbReference type="Proteomes" id="UP001140502"/>
    </source>
</evidence>
<keyword evidence="7" id="KW-1185">Reference proteome</keyword>
<dbReference type="InterPro" id="IPR023213">
    <property type="entry name" value="CAT-like_dom_sf"/>
</dbReference>
<dbReference type="SUPFAM" id="SSF56801">
    <property type="entry name" value="Acetyl-CoA synthetase-like"/>
    <property type="match status" value="1"/>
</dbReference>
<dbReference type="InterPro" id="IPR036736">
    <property type="entry name" value="ACP-like_sf"/>
</dbReference>
<feature type="region of interest" description="Disordered" evidence="4">
    <location>
        <begin position="2435"/>
        <end position="2466"/>
    </location>
</feature>
<feature type="compositionally biased region" description="Polar residues" evidence="4">
    <location>
        <begin position="94"/>
        <end position="105"/>
    </location>
</feature>
<organism evidence="6 7">
    <name type="scientific">Fusarium piperis</name>
    <dbReference type="NCBI Taxonomy" id="1435070"/>
    <lineage>
        <taxon>Eukaryota</taxon>
        <taxon>Fungi</taxon>
        <taxon>Dikarya</taxon>
        <taxon>Ascomycota</taxon>
        <taxon>Pezizomycotina</taxon>
        <taxon>Sordariomycetes</taxon>
        <taxon>Hypocreomycetidae</taxon>
        <taxon>Hypocreales</taxon>
        <taxon>Nectriaceae</taxon>
        <taxon>Fusarium</taxon>
        <taxon>Fusarium solani species complex</taxon>
    </lineage>
</organism>
<accession>A0A9W8TBN8</accession>
<dbReference type="PANTHER" id="PTHR45398:SF1">
    <property type="entry name" value="ENZYME, PUTATIVE (JCVI)-RELATED"/>
    <property type="match status" value="1"/>
</dbReference>
<gene>
    <name evidence="6" type="ORF">N0V84_012346</name>
</gene>
<dbReference type="InterPro" id="IPR045851">
    <property type="entry name" value="AMP-bd_C_sf"/>
</dbReference>
<dbReference type="InterPro" id="IPR000873">
    <property type="entry name" value="AMP-dep_synth/lig_dom"/>
</dbReference>
<name>A0A9W8TBN8_9HYPO</name>
<evidence type="ECO:0000313" key="6">
    <source>
        <dbReference type="EMBL" id="KAJ4308023.1"/>
    </source>
</evidence>
<dbReference type="Gene3D" id="1.10.1200.10">
    <property type="entry name" value="ACP-like"/>
    <property type="match status" value="2"/>
</dbReference>
<dbReference type="Proteomes" id="UP001140502">
    <property type="component" value="Unassembled WGS sequence"/>
</dbReference>
<proteinExistence type="inferred from homology"/>
<dbReference type="EMBL" id="JAPEUR010000587">
    <property type="protein sequence ID" value="KAJ4308023.1"/>
    <property type="molecule type" value="Genomic_DNA"/>
</dbReference>
<dbReference type="Gene3D" id="3.30.559.10">
    <property type="entry name" value="Chloramphenicol acetyltransferase-like domain"/>
    <property type="match status" value="3"/>
</dbReference>
<dbReference type="SUPFAM" id="SSF47336">
    <property type="entry name" value="ACP-like"/>
    <property type="match status" value="2"/>
</dbReference>
<dbReference type="InterPro" id="IPR001242">
    <property type="entry name" value="Condensation_dom"/>
</dbReference>
<dbReference type="Gene3D" id="3.40.50.12780">
    <property type="entry name" value="N-terminal domain of ligase-like"/>
    <property type="match status" value="1"/>
</dbReference>
<dbReference type="Pfam" id="PF00501">
    <property type="entry name" value="AMP-binding"/>
    <property type="match status" value="2"/>
</dbReference>
<feature type="domain" description="Carrier" evidence="5">
    <location>
        <begin position="1769"/>
        <end position="1845"/>
    </location>
</feature>
<reference evidence="6" key="1">
    <citation type="submission" date="2022-10" db="EMBL/GenBank/DDBJ databases">
        <title>Tapping the CABI collections for fungal endophytes: first genome assemblies for Collariella, Neodidymelliopsis, Ascochyta clinopodiicola, Didymella pomorum, Didymosphaeria variabile, Neocosmospora piperis and Neocucurbitaria cava.</title>
        <authorList>
            <person name="Hill R."/>
        </authorList>
    </citation>
    <scope>NUCLEOTIDE SEQUENCE</scope>
    <source>
        <strain evidence="6">IMI 366586</strain>
    </source>
</reference>
<dbReference type="InterPro" id="IPR042099">
    <property type="entry name" value="ANL_N_sf"/>
</dbReference>
<dbReference type="SUPFAM" id="SSF52777">
    <property type="entry name" value="CoA-dependent acyltransferases"/>
    <property type="match status" value="6"/>
</dbReference>
<dbReference type="Pfam" id="PF00668">
    <property type="entry name" value="Condensation"/>
    <property type="match status" value="3"/>
</dbReference>
<protein>
    <recommendedName>
        <fullName evidence="5">Carrier domain-containing protein</fullName>
    </recommendedName>
</protein>
<feature type="region of interest" description="Disordered" evidence="4">
    <location>
        <begin position="94"/>
        <end position="121"/>
    </location>
</feature>
<evidence type="ECO:0000256" key="4">
    <source>
        <dbReference type="SAM" id="MobiDB-lite"/>
    </source>
</evidence>
<evidence type="ECO:0000256" key="3">
    <source>
        <dbReference type="ARBA" id="ARBA00029454"/>
    </source>
</evidence>